<evidence type="ECO:0000259" key="11">
    <source>
        <dbReference type="PROSITE" id="PS50011"/>
    </source>
</evidence>
<keyword evidence="4 9" id="KW-0547">Nucleotide-binding</keyword>
<sequence length="534" mass="58930">MVPEKILAAHGYRSLRFLGRGQYGTAHLAESGDTPGRDQVVAKVVFLDHLKDKDRALALQEVEVLKRLFLFVKRDSLPAGHGQALVNVMEYCAGGDLRIWLDSLAQASERLPEDSVLHLFSQMLKGVEYVHSCHILHRDLKTSNMLLDVDHRIVKVGDFGIARVLESTTAVAVTMLGTPYYMSPEVCKGEPYRDKSDMWSLGCVLYEMCRFRHAFESQSLLGLVYCIVSEHYEAIPEMYSEELAKLVAMLLAKSADERPSAREALALPVLQPYNSDPAPRPFASTAPALKLSEAPPPPPEAVRRPPLEVALCRADLPELGTKPLPPKRGMPRPPPPVGGLSASNWRSNKIVETEQAGPMSSSRARTAVEMNEDVQVVLARARGALLRRPRAKGNWVQAFARHDTTGLGELSVEQFAFFLQSLSVGLSLHEVDAIVTCLLGDRSTISLFVFGEAIEHASPRYEFEMWQLANQLTGASPNGLLGFLGCSLAQAMATLPAAEVEKSQRLLLWLPKLSDGNIDWNAAEEWRSSFKSAR</sequence>
<evidence type="ECO:0000256" key="9">
    <source>
        <dbReference type="PROSITE-ProRule" id="PRU10141"/>
    </source>
</evidence>
<evidence type="ECO:0000256" key="1">
    <source>
        <dbReference type="ARBA" id="ARBA00012513"/>
    </source>
</evidence>
<dbReference type="Gene3D" id="3.30.200.20">
    <property type="entry name" value="Phosphorylase Kinase, domain 1"/>
    <property type="match status" value="1"/>
</dbReference>
<evidence type="ECO:0000313" key="12">
    <source>
        <dbReference type="EMBL" id="CAK9024973.1"/>
    </source>
</evidence>
<name>A0ABP0KDW4_9DINO</name>
<dbReference type="PANTHER" id="PTHR44899:SF3">
    <property type="entry name" value="SERINE_THREONINE-PROTEIN KINASE NEK1"/>
    <property type="match status" value="1"/>
</dbReference>
<evidence type="ECO:0000256" key="7">
    <source>
        <dbReference type="ARBA" id="ARBA00047899"/>
    </source>
</evidence>
<dbReference type="PANTHER" id="PTHR44899">
    <property type="entry name" value="CAMK FAMILY PROTEIN KINASE"/>
    <property type="match status" value="1"/>
</dbReference>
<feature type="domain" description="Protein kinase" evidence="11">
    <location>
        <begin position="12"/>
        <end position="270"/>
    </location>
</feature>
<dbReference type="CDD" id="cd08215">
    <property type="entry name" value="STKc_Nek"/>
    <property type="match status" value="1"/>
</dbReference>
<dbReference type="InterPro" id="IPR017441">
    <property type="entry name" value="Protein_kinase_ATP_BS"/>
</dbReference>
<evidence type="ECO:0000256" key="2">
    <source>
        <dbReference type="ARBA" id="ARBA00022527"/>
    </source>
</evidence>
<dbReference type="Proteomes" id="UP001642484">
    <property type="component" value="Unassembled WGS sequence"/>
</dbReference>
<keyword evidence="2" id="KW-0723">Serine/threonine-protein kinase</keyword>
<dbReference type="Gene3D" id="1.10.510.10">
    <property type="entry name" value="Transferase(Phosphotransferase) domain 1"/>
    <property type="match status" value="1"/>
</dbReference>
<evidence type="ECO:0000313" key="13">
    <source>
        <dbReference type="Proteomes" id="UP001642484"/>
    </source>
</evidence>
<protein>
    <recommendedName>
        <fullName evidence="1">non-specific serine/threonine protein kinase</fullName>
        <ecNumber evidence="1">2.7.11.1</ecNumber>
    </recommendedName>
</protein>
<evidence type="ECO:0000256" key="8">
    <source>
        <dbReference type="ARBA" id="ARBA00048679"/>
    </source>
</evidence>
<feature type="binding site" evidence="9">
    <location>
        <position position="43"/>
    </location>
    <ligand>
        <name>ATP</name>
        <dbReference type="ChEBI" id="CHEBI:30616"/>
    </ligand>
</feature>
<comment type="catalytic activity">
    <reaction evidence="8">
        <text>L-seryl-[protein] + ATP = O-phospho-L-seryl-[protein] + ADP + H(+)</text>
        <dbReference type="Rhea" id="RHEA:17989"/>
        <dbReference type="Rhea" id="RHEA-COMP:9863"/>
        <dbReference type="Rhea" id="RHEA-COMP:11604"/>
        <dbReference type="ChEBI" id="CHEBI:15378"/>
        <dbReference type="ChEBI" id="CHEBI:29999"/>
        <dbReference type="ChEBI" id="CHEBI:30616"/>
        <dbReference type="ChEBI" id="CHEBI:83421"/>
        <dbReference type="ChEBI" id="CHEBI:456216"/>
        <dbReference type="EC" id="2.7.11.1"/>
    </reaction>
</comment>
<keyword evidence="3" id="KW-0808">Transferase</keyword>
<dbReference type="Pfam" id="PF00069">
    <property type="entry name" value="Pkinase"/>
    <property type="match status" value="1"/>
</dbReference>
<dbReference type="SUPFAM" id="SSF56112">
    <property type="entry name" value="Protein kinase-like (PK-like)"/>
    <property type="match status" value="1"/>
</dbReference>
<reference evidence="12 13" key="1">
    <citation type="submission" date="2024-02" db="EMBL/GenBank/DDBJ databases">
        <authorList>
            <person name="Chen Y."/>
            <person name="Shah S."/>
            <person name="Dougan E. K."/>
            <person name="Thang M."/>
            <person name="Chan C."/>
        </authorList>
    </citation>
    <scope>NUCLEOTIDE SEQUENCE [LARGE SCALE GENOMIC DNA]</scope>
</reference>
<dbReference type="PROSITE" id="PS00108">
    <property type="entry name" value="PROTEIN_KINASE_ST"/>
    <property type="match status" value="1"/>
</dbReference>
<evidence type="ECO:0000256" key="10">
    <source>
        <dbReference type="SAM" id="MobiDB-lite"/>
    </source>
</evidence>
<feature type="region of interest" description="Disordered" evidence="10">
    <location>
        <begin position="318"/>
        <end position="343"/>
    </location>
</feature>
<comment type="caution">
    <text evidence="12">The sequence shown here is derived from an EMBL/GenBank/DDBJ whole genome shotgun (WGS) entry which is preliminary data.</text>
</comment>
<dbReference type="SMART" id="SM00220">
    <property type="entry name" value="S_TKc"/>
    <property type="match status" value="1"/>
</dbReference>
<evidence type="ECO:0000256" key="6">
    <source>
        <dbReference type="ARBA" id="ARBA00022840"/>
    </source>
</evidence>
<evidence type="ECO:0000256" key="5">
    <source>
        <dbReference type="ARBA" id="ARBA00022777"/>
    </source>
</evidence>
<feature type="compositionally biased region" description="Pro residues" evidence="10">
    <location>
        <begin position="323"/>
        <end position="337"/>
    </location>
</feature>
<gene>
    <name evidence="12" type="ORF">CCMP2556_LOCUS15835</name>
</gene>
<dbReference type="PROSITE" id="PS00107">
    <property type="entry name" value="PROTEIN_KINASE_ATP"/>
    <property type="match status" value="1"/>
</dbReference>
<dbReference type="InterPro" id="IPR011009">
    <property type="entry name" value="Kinase-like_dom_sf"/>
</dbReference>
<comment type="catalytic activity">
    <reaction evidence="7">
        <text>L-threonyl-[protein] + ATP = O-phospho-L-threonyl-[protein] + ADP + H(+)</text>
        <dbReference type="Rhea" id="RHEA:46608"/>
        <dbReference type="Rhea" id="RHEA-COMP:11060"/>
        <dbReference type="Rhea" id="RHEA-COMP:11605"/>
        <dbReference type="ChEBI" id="CHEBI:15378"/>
        <dbReference type="ChEBI" id="CHEBI:30013"/>
        <dbReference type="ChEBI" id="CHEBI:30616"/>
        <dbReference type="ChEBI" id="CHEBI:61977"/>
        <dbReference type="ChEBI" id="CHEBI:456216"/>
        <dbReference type="EC" id="2.7.11.1"/>
    </reaction>
</comment>
<dbReference type="EC" id="2.7.11.1" evidence="1"/>
<keyword evidence="6 9" id="KW-0067">ATP-binding</keyword>
<dbReference type="InterPro" id="IPR008271">
    <property type="entry name" value="Ser/Thr_kinase_AS"/>
</dbReference>
<organism evidence="12 13">
    <name type="scientific">Durusdinium trenchii</name>
    <dbReference type="NCBI Taxonomy" id="1381693"/>
    <lineage>
        <taxon>Eukaryota</taxon>
        <taxon>Sar</taxon>
        <taxon>Alveolata</taxon>
        <taxon>Dinophyceae</taxon>
        <taxon>Suessiales</taxon>
        <taxon>Symbiodiniaceae</taxon>
        <taxon>Durusdinium</taxon>
    </lineage>
</organism>
<accession>A0ABP0KDW4</accession>
<keyword evidence="5" id="KW-0418">Kinase</keyword>
<keyword evidence="13" id="KW-1185">Reference proteome</keyword>
<dbReference type="EMBL" id="CAXAMN010008402">
    <property type="protein sequence ID" value="CAK9024973.1"/>
    <property type="molecule type" value="Genomic_DNA"/>
</dbReference>
<proteinExistence type="predicted"/>
<dbReference type="InterPro" id="IPR000719">
    <property type="entry name" value="Prot_kinase_dom"/>
</dbReference>
<dbReference type="PROSITE" id="PS50011">
    <property type="entry name" value="PROTEIN_KINASE_DOM"/>
    <property type="match status" value="1"/>
</dbReference>
<dbReference type="InterPro" id="IPR051131">
    <property type="entry name" value="NEK_Ser/Thr_kinase_NIMA"/>
</dbReference>
<evidence type="ECO:0000256" key="4">
    <source>
        <dbReference type="ARBA" id="ARBA00022741"/>
    </source>
</evidence>
<evidence type="ECO:0000256" key="3">
    <source>
        <dbReference type="ARBA" id="ARBA00022679"/>
    </source>
</evidence>